<dbReference type="GO" id="GO:0032259">
    <property type="term" value="P:methylation"/>
    <property type="evidence" value="ECO:0007669"/>
    <property type="project" value="UniProtKB-KW"/>
</dbReference>
<feature type="binding site" evidence="11">
    <location>
        <position position="85"/>
    </location>
    <ligand>
        <name>S-adenosyl-L-methionine</name>
        <dbReference type="ChEBI" id="CHEBI:59789"/>
    </ligand>
</feature>
<dbReference type="EC" id="2.1.1.244" evidence="5"/>
<comment type="catalytic activity">
    <reaction evidence="9">
        <text>N-terminal L-prolyl-L-prolyl-L-lysyl-[protein] + 2 S-adenosyl-L-methionine = N-terminal N,N-dimethyl-L-prolyl-L-prolyl-L-lysyl-[protein] + 2 S-adenosyl-L-homocysteine + 2 H(+)</text>
        <dbReference type="Rhea" id="RHEA:54736"/>
        <dbReference type="Rhea" id="RHEA-COMP:13787"/>
        <dbReference type="Rhea" id="RHEA-COMP:13974"/>
        <dbReference type="ChEBI" id="CHEBI:15378"/>
        <dbReference type="ChEBI" id="CHEBI:57856"/>
        <dbReference type="ChEBI" id="CHEBI:59789"/>
        <dbReference type="ChEBI" id="CHEBI:138059"/>
        <dbReference type="ChEBI" id="CHEBI:138318"/>
        <dbReference type="EC" id="2.1.1.244"/>
    </reaction>
</comment>
<evidence type="ECO:0000256" key="5">
    <source>
        <dbReference type="ARBA" id="ARBA00039112"/>
    </source>
</evidence>
<dbReference type="CDD" id="cd02440">
    <property type="entry name" value="AdoMet_MTases"/>
    <property type="match status" value="1"/>
</dbReference>
<keyword evidence="3 13" id="KW-0808">Transferase</keyword>
<name>A0A1D2N972_ORCCI</name>
<evidence type="ECO:0000256" key="12">
    <source>
        <dbReference type="SAM" id="MobiDB-lite"/>
    </source>
</evidence>
<dbReference type="PANTHER" id="PTHR12753:SF0">
    <property type="entry name" value="ALPHA N-TERMINAL PROTEIN METHYLTRANSFERASE 1"/>
    <property type="match status" value="1"/>
</dbReference>
<evidence type="ECO:0000256" key="3">
    <source>
        <dbReference type="ARBA" id="ARBA00022679"/>
    </source>
</evidence>
<dbReference type="SUPFAM" id="SSF53335">
    <property type="entry name" value="S-adenosyl-L-methionine-dependent methyltransferases"/>
    <property type="match status" value="1"/>
</dbReference>
<evidence type="ECO:0000256" key="7">
    <source>
        <dbReference type="ARBA" id="ARBA00043129"/>
    </source>
</evidence>
<evidence type="ECO:0000256" key="1">
    <source>
        <dbReference type="ARBA" id="ARBA00009059"/>
    </source>
</evidence>
<dbReference type="OrthoDB" id="1298661at2759"/>
<evidence type="ECO:0000313" key="13">
    <source>
        <dbReference type="EMBL" id="ODN01810.1"/>
    </source>
</evidence>
<proteinExistence type="inferred from homology"/>
<protein>
    <recommendedName>
        <fullName evidence="6">Alpha N-terminal protein methyltransferase 1</fullName>
        <ecNumber evidence="5">2.1.1.244</ecNumber>
    </recommendedName>
    <alternativeName>
        <fullName evidence="7">X-Pro-Lys N-terminal protein methyltransferase 1</fullName>
    </alternativeName>
</protein>
<dbReference type="InterPro" id="IPR029063">
    <property type="entry name" value="SAM-dependent_MTases_sf"/>
</dbReference>
<comment type="catalytic activity">
    <reaction evidence="10">
        <text>N-terminal L-alanyl-L-prolyl-L-lysyl-[protein] + 3 S-adenosyl-L-methionine = N-terminal N,N,N-trimethyl-L-alanyl-L-prolyl-L-lysyl-[protein] + 3 S-adenosyl-L-homocysteine + 3 H(+)</text>
        <dbReference type="Rhea" id="RHEA:54712"/>
        <dbReference type="Rhea" id="RHEA-COMP:13785"/>
        <dbReference type="Rhea" id="RHEA-COMP:13971"/>
        <dbReference type="ChEBI" id="CHEBI:15378"/>
        <dbReference type="ChEBI" id="CHEBI:57856"/>
        <dbReference type="ChEBI" id="CHEBI:59789"/>
        <dbReference type="ChEBI" id="CHEBI:138057"/>
        <dbReference type="ChEBI" id="CHEBI:138315"/>
        <dbReference type="EC" id="2.1.1.244"/>
    </reaction>
</comment>
<evidence type="ECO:0000256" key="6">
    <source>
        <dbReference type="ARBA" id="ARBA00039449"/>
    </source>
</evidence>
<dbReference type="Pfam" id="PF05891">
    <property type="entry name" value="Methyltransf_PK"/>
    <property type="match status" value="1"/>
</dbReference>
<reference evidence="13 14" key="1">
    <citation type="journal article" date="2016" name="Genome Biol. Evol.">
        <title>Gene Family Evolution Reflects Adaptation to Soil Environmental Stressors in the Genome of the Collembolan Orchesella cincta.</title>
        <authorList>
            <person name="Faddeeva-Vakhrusheva A."/>
            <person name="Derks M.F."/>
            <person name="Anvar S.Y."/>
            <person name="Agamennone V."/>
            <person name="Suring W."/>
            <person name="Smit S."/>
            <person name="van Straalen N.M."/>
            <person name="Roelofs D."/>
        </authorList>
    </citation>
    <scope>NUCLEOTIDE SEQUENCE [LARGE SCALE GENOMIC DNA]</scope>
    <source>
        <tissue evidence="13">Mixed pool</tissue>
    </source>
</reference>
<gene>
    <name evidence="13" type="ORF">Ocin01_04879</name>
</gene>
<evidence type="ECO:0000256" key="10">
    <source>
        <dbReference type="ARBA" id="ARBA00048167"/>
    </source>
</evidence>
<dbReference type="Gene3D" id="3.40.50.150">
    <property type="entry name" value="Vaccinia Virus protein VP39"/>
    <property type="match status" value="1"/>
</dbReference>
<evidence type="ECO:0000256" key="4">
    <source>
        <dbReference type="ARBA" id="ARBA00022691"/>
    </source>
</evidence>
<feature type="binding site" evidence="11">
    <location>
        <position position="80"/>
    </location>
    <ligand>
        <name>S-adenosyl-L-methionine</name>
        <dbReference type="ChEBI" id="CHEBI:59789"/>
    </ligand>
</feature>
<dbReference type="STRING" id="48709.A0A1D2N972"/>
<keyword evidence="14" id="KW-1185">Reference proteome</keyword>
<evidence type="ECO:0000256" key="2">
    <source>
        <dbReference type="ARBA" id="ARBA00022603"/>
    </source>
</evidence>
<keyword evidence="4 11" id="KW-0949">S-adenosyl-L-methionine</keyword>
<feature type="binding site" evidence="11">
    <location>
        <begin position="129"/>
        <end position="130"/>
    </location>
    <ligand>
        <name>S-adenosyl-L-methionine</name>
        <dbReference type="ChEBI" id="CHEBI:59789"/>
    </ligand>
</feature>
<organism evidence="13 14">
    <name type="scientific">Orchesella cincta</name>
    <name type="common">Springtail</name>
    <name type="synonym">Podura cincta</name>
    <dbReference type="NCBI Taxonomy" id="48709"/>
    <lineage>
        <taxon>Eukaryota</taxon>
        <taxon>Metazoa</taxon>
        <taxon>Ecdysozoa</taxon>
        <taxon>Arthropoda</taxon>
        <taxon>Hexapoda</taxon>
        <taxon>Collembola</taxon>
        <taxon>Entomobryomorpha</taxon>
        <taxon>Entomobryoidea</taxon>
        <taxon>Orchesellidae</taxon>
        <taxon>Orchesellinae</taxon>
        <taxon>Orchesella</taxon>
    </lineage>
</organism>
<evidence type="ECO:0000256" key="9">
    <source>
        <dbReference type="ARBA" id="ARBA00047885"/>
    </source>
</evidence>
<dbReference type="InterPro" id="IPR008576">
    <property type="entry name" value="MeTrfase_NTM1"/>
</dbReference>
<feature type="binding site" evidence="11">
    <location>
        <position position="145"/>
    </location>
    <ligand>
        <name>S-adenosyl-L-methionine</name>
        <dbReference type="ChEBI" id="CHEBI:59789"/>
    </ligand>
</feature>
<dbReference type="GO" id="GO:0071885">
    <property type="term" value="F:N-terminal protein N-methyltransferase activity"/>
    <property type="evidence" value="ECO:0007669"/>
    <property type="project" value="UniProtKB-EC"/>
</dbReference>
<dbReference type="PANTHER" id="PTHR12753">
    <property type="entry name" value="AD-003 - RELATED"/>
    <property type="match status" value="1"/>
</dbReference>
<accession>A0A1D2N972</accession>
<dbReference type="OMA" id="PVRMYCL"/>
<dbReference type="AlphaFoldDB" id="A0A1D2N972"/>
<comment type="similarity">
    <text evidence="1">Belongs to the methyltransferase superfamily. NTM1 family.</text>
</comment>
<dbReference type="FunFam" id="3.40.50.150:FF:000025">
    <property type="entry name" value="N-terminal Xaa-Pro-Lys N-methyltransferase 1"/>
    <property type="match status" value="1"/>
</dbReference>
<sequence length="240" mass="27077">MVTAFIMESEHSKDSKSDPANSKFYDEGADYWAKIEPTVNGMLGGLGYLNNGDIKDSERFLKGVFKTRKSLESSYALDCGAGIGRITKNLLTRFFDKVDLVDQDPKFVAEAKNLLSSNEKVGEFYCSGLQEFSPKEGKYDVIWMQWVLSHVTDDDLLELLKRCSLALKPGGLIVIKENCTKGEKEDVDEDDSSITRPFKGFMDVFAKSGIKVLKYVKQKNFPTDLYPVWIFALDPHPEQL</sequence>
<dbReference type="GO" id="GO:0005737">
    <property type="term" value="C:cytoplasm"/>
    <property type="evidence" value="ECO:0007669"/>
    <property type="project" value="TreeGrafter"/>
</dbReference>
<evidence type="ECO:0000313" key="14">
    <source>
        <dbReference type="Proteomes" id="UP000094527"/>
    </source>
</evidence>
<comment type="caution">
    <text evidence="13">The sequence shown here is derived from an EMBL/GenBank/DDBJ whole genome shotgun (WGS) entry which is preliminary data.</text>
</comment>
<dbReference type="Proteomes" id="UP000094527">
    <property type="component" value="Unassembled WGS sequence"/>
</dbReference>
<feature type="compositionally biased region" description="Basic and acidic residues" evidence="12">
    <location>
        <begin position="8"/>
        <end position="17"/>
    </location>
</feature>
<feature type="region of interest" description="Disordered" evidence="12">
    <location>
        <begin position="1"/>
        <end position="20"/>
    </location>
</feature>
<evidence type="ECO:0000256" key="8">
    <source>
        <dbReference type="ARBA" id="ARBA00047306"/>
    </source>
</evidence>
<comment type="catalytic activity">
    <reaction evidence="8">
        <text>N-terminal L-seryl-L-prolyl-L-lysyl-[protein] + 3 S-adenosyl-L-methionine = N-terminal N,N,N-trimethyl-L-seryl-L-prolyl-L-lysyl-[protein] + 3 S-adenosyl-L-homocysteine + 3 H(+)</text>
        <dbReference type="Rhea" id="RHEA:54724"/>
        <dbReference type="Rhea" id="RHEA-COMP:13789"/>
        <dbReference type="Rhea" id="RHEA-COMP:13973"/>
        <dbReference type="ChEBI" id="CHEBI:15378"/>
        <dbReference type="ChEBI" id="CHEBI:57856"/>
        <dbReference type="ChEBI" id="CHEBI:59789"/>
        <dbReference type="ChEBI" id="CHEBI:138061"/>
        <dbReference type="ChEBI" id="CHEBI:138317"/>
        <dbReference type="EC" id="2.1.1.244"/>
    </reaction>
</comment>
<dbReference type="EMBL" id="LJIJ01000138">
    <property type="protein sequence ID" value="ODN01810.1"/>
    <property type="molecule type" value="Genomic_DNA"/>
</dbReference>
<evidence type="ECO:0000256" key="11">
    <source>
        <dbReference type="PIRSR" id="PIRSR016958-1"/>
    </source>
</evidence>
<keyword evidence="2 13" id="KW-0489">Methyltransferase</keyword>
<dbReference type="PIRSF" id="PIRSF016958">
    <property type="entry name" value="DUF858_MeTrfase_lik"/>
    <property type="match status" value="1"/>
</dbReference>